<gene>
    <name evidence="1" type="ORF">AVEN_137354_1</name>
</gene>
<sequence>MVRRETIILPLYRKKFGERGAGSEVVLVSKPCLKITRLVPKQSSYSFERKSNKTKLNVCLISVNLEMARRLRLARKTAIADFLFRLRHTTTTINI</sequence>
<evidence type="ECO:0000313" key="1">
    <source>
        <dbReference type="EMBL" id="GBM49280.1"/>
    </source>
</evidence>
<protein>
    <submittedName>
        <fullName evidence="1">Uncharacterized protein</fullName>
    </submittedName>
</protein>
<name>A0A4Y2G6E0_ARAVE</name>
<dbReference type="AlphaFoldDB" id="A0A4Y2G6E0"/>
<accession>A0A4Y2G6E0</accession>
<comment type="caution">
    <text evidence="1">The sequence shown here is derived from an EMBL/GenBank/DDBJ whole genome shotgun (WGS) entry which is preliminary data.</text>
</comment>
<keyword evidence="2" id="KW-1185">Reference proteome</keyword>
<evidence type="ECO:0000313" key="2">
    <source>
        <dbReference type="Proteomes" id="UP000499080"/>
    </source>
</evidence>
<dbReference type="EMBL" id="BGPR01001247">
    <property type="protein sequence ID" value="GBM49280.1"/>
    <property type="molecule type" value="Genomic_DNA"/>
</dbReference>
<dbReference type="Proteomes" id="UP000499080">
    <property type="component" value="Unassembled WGS sequence"/>
</dbReference>
<proteinExistence type="predicted"/>
<organism evidence="1 2">
    <name type="scientific">Araneus ventricosus</name>
    <name type="common">Orbweaver spider</name>
    <name type="synonym">Epeira ventricosa</name>
    <dbReference type="NCBI Taxonomy" id="182803"/>
    <lineage>
        <taxon>Eukaryota</taxon>
        <taxon>Metazoa</taxon>
        <taxon>Ecdysozoa</taxon>
        <taxon>Arthropoda</taxon>
        <taxon>Chelicerata</taxon>
        <taxon>Arachnida</taxon>
        <taxon>Araneae</taxon>
        <taxon>Araneomorphae</taxon>
        <taxon>Entelegynae</taxon>
        <taxon>Araneoidea</taxon>
        <taxon>Araneidae</taxon>
        <taxon>Araneus</taxon>
    </lineage>
</organism>
<reference evidence="1 2" key="1">
    <citation type="journal article" date="2019" name="Sci. Rep.">
        <title>Orb-weaving spider Araneus ventricosus genome elucidates the spidroin gene catalogue.</title>
        <authorList>
            <person name="Kono N."/>
            <person name="Nakamura H."/>
            <person name="Ohtoshi R."/>
            <person name="Moran D.A.P."/>
            <person name="Shinohara A."/>
            <person name="Yoshida Y."/>
            <person name="Fujiwara M."/>
            <person name="Mori M."/>
            <person name="Tomita M."/>
            <person name="Arakawa K."/>
        </authorList>
    </citation>
    <scope>NUCLEOTIDE SEQUENCE [LARGE SCALE GENOMIC DNA]</scope>
</reference>